<sequence length="220" mass="24081">MTDESNRAPSRGAPVPSMEDIMTSIRRMIVNEPEGQSPAPPAPAPRPSSVPQAKQDEELPRPQFLRERSEPQRPRETAPIRPEPSPLERSDSEIPRPSFIANPPPQALGSQAEWRETQPVTVTPPVSTEPANPTVKPAPSAQNSADNGLLSSAAAMASSSAFARLQEAVAPTRARAPSIDELVVEMMRPMLKDWLDANLPQLVERIVEEEVARLVKRESR</sequence>
<evidence type="ECO:0000313" key="2">
    <source>
        <dbReference type="EMBL" id="SNB61271.1"/>
    </source>
</evidence>
<reference evidence="2 3" key="1">
    <citation type="submission" date="2017-06" db="EMBL/GenBank/DDBJ databases">
        <authorList>
            <person name="Kim H.J."/>
            <person name="Triplett B.A."/>
        </authorList>
    </citation>
    <scope>NUCLEOTIDE SEQUENCE [LARGE SCALE GENOMIC DNA]</scope>
    <source>
        <strain evidence="2 3">B29T1</strain>
    </source>
</reference>
<evidence type="ECO:0000313" key="3">
    <source>
        <dbReference type="Proteomes" id="UP000197065"/>
    </source>
</evidence>
<evidence type="ECO:0000256" key="1">
    <source>
        <dbReference type="SAM" id="MobiDB-lite"/>
    </source>
</evidence>
<evidence type="ECO:0008006" key="4">
    <source>
        <dbReference type="Google" id="ProtNLM"/>
    </source>
</evidence>
<feature type="region of interest" description="Disordered" evidence="1">
    <location>
        <begin position="1"/>
        <end position="149"/>
    </location>
</feature>
<dbReference type="Pfam" id="PF10691">
    <property type="entry name" value="DUF2497"/>
    <property type="match status" value="1"/>
</dbReference>
<dbReference type="AlphaFoldDB" id="A0A212QPS0"/>
<organism evidence="2 3">
    <name type="scientific">Arboricoccus pini</name>
    <dbReference type="NCBI Taxonomy" id="1963835"/>
    <lineage>
        <taxon>Bacteria</taxon>
        <taxon>Pseudomonadati</taxon>
        <taxon>Pseudomonadota</taxon>
        <taxon>Alphaproteobacteria</taxon>
        <taxon>Geminicoccales</taxon>
        <taxon>Geminicoccaceae</taxon>
        <taxon>Arboricoccus</taxon>
    </lineage>
</organism>
<dbReference type="Proteomes" id="UP000197065">
    <property type="component" value="Unassembled WGS sequence"/>
</dbReference>
<proteinExistence type="predicted"/>
<name>A0A212QPS0_9PROT</name>
<dbReference type="RefSeq" id="WP_088560024.1">
    <property type="nucleotide sequence ID" value="NZ_FYEH01000002.1"/>
</dbReference>
<feature type="compositionally biased region" description="Pro residues" evidence="1">
    <location>
        <begin position="38"/>
        <end position="48"/>
    </location>
</feature>
<feature type="compositionally biased region" description="Basic and acidic residues" evidence="1">
    <location>
        <begin position="54"/>
        <end position="78"/>
    </location>
</feature>
<dbReference type="EMBL" id="FYEH01000002">
    <property type="protein sequence ID" value="SNB61271.1"/>
    <property type="molecule type" value="Genomic_DNA"/>
</dbReference>
<dbReference type="InterPro" id="IPR019632">
    <property type="entry name" value="DUF2497"/>
</dbReference>
<gene>
    <name evidence="2" type="ORF">SAMN07250955_102158</name>
</gene>
<accession>A0A212QPS0</accession>
<feature type="compositionally biased region" description="Low complexity" evidence="1">
    <location>
        <begin position="117"/>
        <end position="126"/>
    </location>
</feature>
<keyword evidence="3" id="KW-1185">Reference proteome</keyword>
<protein>
    <recommendedName>
        <fullName evidence="4">DUF2497 domain-containing protein</fullName>
    </recommendedName>
</protein>
<dbReference type="OrthoDB" id="7189469at2"/>
<feature type="compositionally biased region" description="Polar residues" evidence="1">
    <location>
        <begin position="140"/>
        <end position="149"/>
    </location>
</feature>